<sequence>MICALFCGSPTPSVPAVRTNTTRSSPRPFGGFGELRVEVGGSAPPATETAHAARWAQTASHIIHMSGAWGRTMGTPPRLSAKSTAHFQESRDATIHSSSPAPSCFSETSED</sequence>
<evidence type="ECO:0000313" key="3">
    <source>
        <dbReference type="Proteomes" id="UP001152622"/>
    </source>
</evidence>
<proteinExistence type="predicted"/>
<organism evidence="2 3">
    <name type="scientific">Synaphobranchus kaupii</name>
    <name type="common">Kaup's arrowtooth eel</name>
    <dbReference type="NCBI Taxonomy" id="118154"/>
    <lineage>
        <taxon>Eukaryota</taxon>
        <taxon>Metazoa</taxon>
        <taxon>Chordata</taxon>
        <taxon>Craniata</taxon>
        <taxon>Vertebrata</taxon>
        <taxon>Euteleostomi</taxon>
        <taxon>Actinopterygii</taxon>
        <taxon>Neopterygii</taxon>
        <taxon>Teleostei</taxon>
        <taxon>Anguilliformes</taxon>
        <taxon>Synaphobranchidae</taxon>
        <taxon>Synaphobranchus</taxon>
    </lineage>
</organism>
<dbReference type="Proteomes" id="UP001152622">
    <property type="component" value="Chromosome 13"/>
</dbReference>
<evidence type="ECO:0000313" key="2">
    <source>
        <dbReference type="EMBL" id="KAJ8344118.1"/>
    </source>
</evidence>
<dbReference type="AlphaFoldDB" id="A0A9Q1ESI4"/>
<comment type="caution">
    <text evidence="2">The sequence shown here is derived from an EMBL/GenBank/DDBJ whole genome shotgun (WGS) entry which is preliminary data.</text>
</comment>
<name>A0A9Q1ESI4_SYNKA</name>
<gene>
    <name evidence="2" type="ORF">SKAU_G00314470</name>
</gene>
<feature type="compositionally biased region" description="Polar residues" evidence="1">
    <location>
        <begin position="95"/>
        <end position="111"/>
    </location>
</feature>
<keyword evidence="3" id="KW-1185">Reference proteome</keyword>
<feature type="region of interest" description="Disordered" evidence="1">
    <location>
        <begin position="68"/>
        <end position="111"/>
    </location>
</feature>
<accession>A0A9Q1ESI4</accession>
<dbReference type="EMBL" id="JAINUF010000013">
    <property type="protein sequence ID" value="KAJ8344118.1"/>
    <property type="molecule type" value="Genomic_DNA"/>
</dbReference>
<protein>
    <submittedName>
        <fullName evidence="2">Uncharacterized protein</fullName>
    </submittedName>
</protein>
<reference evidence="2" key="1">
    <citation type="journal article" date="2023" name="Science">
        <title>Genome structures resolve the early diversification of teleost fishes.</title>
        <authorList>
            <person name="Parey E."/>
            <person name="Louis A."/>
            <person name="Montfort J."/>
            <person name="Bouchez O."/>
            <person name="Roques C."/>
            <person name="Iampietro C."/>
            <person name="Lluch J."/>
            <person name="Castinel A."/>
            <person name="Donnadieu C."/>
            <person name="Desvignes T."/>
            <person name="Floi Bucao C."/>
            <person name="Jouanno E."/>
            <person name="Wen M."/>
            <person name="Mejri S."/>
            <person name="Dirks R."/>
            <person name="Jansen H."/>
            <person name="Henkel C."/>
            <person name="Chen W.J."/>
            <person name="Zahm M."/>
            <person name="Cabau C."/>
            <person name="Klopp C."/>
            <person name="Thompson A.W."/>
            <person name="Robinson-Rechavi M."/>
            <person name="Braasch I."/>
            <person name="Lecointre G."/>
            <person name="Bobe J."/>
            <person name="Postlethwait J.H."/>
            <person name="Berthelot C."/>
            <person name="Roest Crollius H."/>
            <person name="Guiguen Y."/>
        </authorList>
    </citation>
    <scope>NUCLEOTIDE SEQUENCE</scope>
    <source>
        <strain evidence="2">WJC10195</strain>
    </source>
</reference>
<evidence type="ECO:0000256" key="1">
    <source>
        <dbReference type="SAM" id="MobiDB-lite"/>
    </source>
</evidence>